<sequence>MPMDLRVGDIVTMKKPHPCGSKDWKLLRVGADIRMECLGCGHLLMLPRNKVEKNIRKVKEQRKPLVADRGRAEV</sequence>
<name>C4GC76_9FIRM</name>
<dbReference type="InterPro" id="IPR009296">
    <property type="entry name" value="DUF951"/>
</dbReference>
<comment type="caution">
    <text evidence="1">The sequence shown here is derived from an EMBL/GenBank/DDBJ whole genome shotgun (WGS) entry which is preliminary data.</text>
</comment>
<keyword evidence="2" id="KW-1185">Reference proteome</keyword>
<dbReference type="Proteomes" id="UP000003494">
    <property type="component" value="Unassembled WGS sequence"/>
</dbReference>
<dbReference type="eggNOG" id="COG4481">
    <property type="taxonomic scope" value="Bacteria"/>
</dbReference>
<evidence type="ECO:0000313" key="2">
    <source>
        <dbReference type="Proteomes" id="UP000003494"/>
    </source>
</evidence>
<dbReference type="PANTHER" id="PTHR38455">
    <property type="entry name" value="HYPOTHETICAL CYTOSOLIC PROTEIN"/>
    <property type="match status" value="1"/>
</dbReference>
<dbReference type="STRING" id="626523.GCWU000342_01563"/>
<gene>
    <name evidence="1" type="ORF">GCWU000342_01563</name>
</gene>
<dbReference type="EMBL" id="ACIP02000003">
    <property type="protein sequence ID" value="EEP28018.1"/>
    <property type="molecule type" value="Genomic_DNA"/>
</dbReference>
<evidence type="ECO:0000313" key="1">
    <source>
        <dbReference type="EMBL" id="EEP28018.1"/>
    </source>
</evidence>
<dbReference type="PANTHER" id="PTHR38455:SF1">
    <property type="entry name" value="DUF951 DOMAIN-CONTAINING PROTEIN"/>
    <property type="match status" value="1"/>
</dbReference>
<dbReference type="RefSeq" id="WP_006906561.1">
    <property type="nucleotide sequence ID" value="NZ_GG665866.1"/>
</dbReference>
<dbReference type="AlphaFoldDB" id="C4GC76"/>
<reference evidence="1" key="1">
    <citation type="submission" date="2009-04" db="EMBL/GenBank/DDBJ databases">
        <authorList>
            <person name="Weinstock G."/>
            <person name="Sodergren E."/>
            <person name="Clifton S."/>
            <person name="Fulton L."/>
            <person name="Fulton B."/>
            <person name="Courtney L."/>
            <person name="Fronick C."/>
            <person name="Harrison M."/>
            <person name="Strong C."/>
            <person name="Farmer C."/>
            <person name="Delahaunty K."/>
            <person name="Markovic C."/>
            <person name="Hall O."/>
            <person name="Minx P."/>
            <person name="Tomlinson C."/>
            <person name="Mitreva M."/>
            <person name="Nelson J."/>
            <person name="Hou S."/>
            <person name="Wollam A."/>
            <person name="Pepin K.H."/>
            <person name="Johnson M."/>
            <person name="Bhonagiri V."/>
            <person name="Nash W.E."/>
            <person name="Warren W."/>
            <person name="Chinwalla A."/>
            <person name="Mardis E.R."/>
            <person name="Wilson R.K."/>
        </authorList>
    </citation>
    <scope>NUCLEOTIDE SEQUENCE [LARGE SCALE GENOMIC DNA]</scope>
    <source>
        <strain evidence="1">DSM 14600</strain>
    </source>
</reference>
<proteinExistence type="predicted"/>
<organism evidence="1 2">
    <name type="scientific">Shuttleworthella satelles DSM 14600</name>
    <dbReference type="NCBI Taxonomy" id="626523"/>
    <lineage>
        <taxon>Bacteria</taxon>
        <taxon>Bacillati</taxon>
        <taxon>Bacillota</taxon>
        <taxon>Clostridia</taxon>
        <taxon>Lachnospirales</taxon>
        <taxon>Lachnospiraceae</taxon>
        <taxon>Shuttleworthella</taxon>
    </lineage>
</organism>
<dbReference type="HOGENOM" id="CLU_180138_0_2_9"/>
<evidence type="ECO:0008006" key="3">
    <source>
        <dbReference type="Google" id="ProtNLM"/>
    </source>
</evidence>
<accession>C4GC76</accession>
<protein>
    <recommendedName>
        <fullName evidence="3">DUF951 domain-containing protein</fullName>
    </recommendedName>
</protein>
<dbReference type="Pfam" id="PF06107">
    <property type="entry name" value="DUF951"/>
    <property type="match status" value="1"/>
</dbReference>